<dbReference type="RefSeq" id="WP_060674572.1">
    <property type="nucleotide sequence ID" value="NZ_JBCNGU010000001.1"/>
</dbReference>
<accession>A0A0P6WNN3</accession>
<dbReference type="Pfam" id="PF07435">
    <property type="entry name" value="YycH"/>
    <property type="match status" value="1"/>
</dbReference>
<comment type="caution">
    <text evidence="3">The sequence shown here is derived from an EMBL/GenBank/DDBJ whole genome shotgun (WGS) entry which is preliminary data.</text>
</comment>
<keyword evidence="1" id="KW-0472">Membrane</keyword>
<dbReference type="EMBL" id="LIXZ01000024">
    <property type="protein sequence ID" value="KPL57849.1"/>
    <property type="molecule type" value="Genomic_DNA"/>
</dbReference>
<dbReference type="CDD" id="cd15787">
    <property type="entry name" value="YycH_N"/>
    <property type="match status" value="1"/>
</dbReference>
<protein>
    <recommendedName>
        <fullName evidence="2">Regulatory protein YycH domain-containing protein</fullName>
    </recommendedName>
</protein>
<feature type="domain" description="Regulatory protein YycH" evidence="2">
    <location>
        <begin position="4"/>
        <end position="450"/>
    </location>
</feature>
<keyword evidence="1" id="KW-1133">Transmembrane helix</keyword>
<reference evidence="3 4" key="1">
    <citation type="submission" date="2015-08" db="EMBL/GenBank/DDBJ databases">
        <title>Draft Genome Sequence of Bacillus vietnamensis UCD-SED5.</title>
        <authorList>
            <person name="Lee R.D."/>
            <person name="Jospin G."/>
            <person name="Lang J.M."/>
            <person name="Coil D.A."/>
            <person name="Eisen J.A."/>
        </authorList>
    </citation>
    <scope>NUCLEOTIDE SEQUENCE [LARGE SCALE GENOMIC DNA]</scope>
    <source>
        <strain evidence="3 4">UCD-SED5</strain>
    </source>
</reference>
<proteinExistence type="predicted"/>
<dbReference type="Gene3D" id="3.10.450.310">
    <property type="match status" value="1"/>
</dbReference>
<evidence type="ECO:0000259" key="2">
    <source>
        <dbReference type="Pfam" id="PF07435"/>
    </source>
</evidence>
<dbReference type="InterPro" id="IPR042274">
    <property type="entry name" value="YycH/YycI_2"/>
</dbReference>
<evidence type="ECO:0000313" key="3">
    <source>
        <dbReference type="EMBL" id="KPL57849.1"/>
    </source>
</evidence>
<dbReference type="PATRIC" id="fig|218284.4.peg.2484"/>
<feature type="transmembrane region" description="Helical" evidence="1">
    <location>
        <begin position="9"/>
        <end position="28"/>
    </location>
</feature>
<dbReference type="AlphaFoldDB" id="A0A0P6WNN3"/>
<gene>
    <name evidence="3" type="ORF">AM506_19660</name>
</gene>
<evidence type="ECO:0000313" key="4">
    <source>
        <dbReference type="Proteomes" id="UP000050398"/>
    </source>
</evidence>
<sequence length="450" mass="51813">MNYEKIKSIVLTVLVCISVFLTFNLWTYSPGYDTINSDGAYDVSVGEKLKDNELNTHLIKPFKLYYHGRDKTVGTSSQTEMDKVTEQLGKWSLFEIKNVSNEYSFQEINTLIQSKDKVELVYPDIVPLSVFSQGLNLEEKNISTASFNRIVIDLDNDNRDTGSIFFITVSDDKKEKAVYESQVSLASLDSFKRNFVQRALYNSAYRQYVEQPINEKKTIFLPKDAEDYVSYYYYTELSSLEEYKQALFSDPNSVNMGSVDDLATYMDVSSILTVDKSHNTFSFVNPSEEKDDGSSPAMLVQKSMEFVNDHGGWTDDYQLFSISPYENKIVYRLFLQNHPVFNDNGMAEISQTWGQNGINKYSRPYFKLDFSFKDTAEVRLPSGSSVIYALNQVDSINLDYVEDIAIGYKMTRDPNESRKLNFEPSWYYKYDGNWLRLPVDDKEGLKDGLE</sequence>
<keyword evidence="1" id="KW-0812">Transmembrane</keyword>
<organism evidence="3 4">
    <name type="scientific">Rossellomorea vietnamensis</name>
    <dbReference type="NCBI Taxonomy" id="218284"/>
    <lineage>
        <taxon>Bacteria</taxon>
        <taxon>Bacillati</taxon>
        <taxon>Bacillota</taxon>
        <taxon>Bacilli</taxon>
        <taxon>Bacillales</taxon>
        <taxon>Bacillaceae</taxon>
        <taxon>Rossellomorea</taxon>
    </lineage>
</organism>
<name>A0A0P6WNN3_9BACI</name>
<dbReference type="OrthoDB" id="2382185at2"/>
<dbReference type="eggNOG" id="COG4863">
    <property type="taxonomic scope" value="Bacteria"/>
</dbReference>
<evidence type="ECO:0000256" key="1">
    <source>
        <dbReference type="SAM" id="Phobius"/>
    </source>
</evidence>
<dbReference type="InterPro" id="IPR009996">
    <property type="entry name" value="YycH"/>
</dbReference>
<dbReference type="Proteomes" id="UP000050398">
    <property type="component" value="Unassembled WGS sequence"/>
</dbReference>
<dbReference type="Gene3D" id="3.30.310.160">
    <property type="entry name" value="YycH protein, domain 2"/>
    <property type="match status" value="1"/>
</dbReference>